<sequence>MEKFCMARSMLARFLLLGFPSLHGFYAKRLEKNETYLVYTGTDTINSL</sequence>
<protein>
    <submittedName>
        <fullName evidence="1">Uncharacterized protein</fullName>
    </submittedName>
</protein>
<evidence type="ECO:0000313" key="1">
    <source>
        <dbReference type="EMBL" id="SCZ66946.1"/>
    </source>
</evidence>
<accession>A0A1G5QZ03</accession>
<name>A0A1G5QZ03_PHOLU</name>
<dbReference type="Proteomes" id="UP000183223">
    <property type="component" value="Unassembled WGS sequence"/>
</dbReference>
<reference evidence="2" key="1">
    <citation type="submission" date="2016-10" db="EMBL/GenBank/DDBJ databases">
        <authorList>
            <person name="Varghese N."/>
            <person name="Submissions S."/>
        </authorList>
    </citation>
    <scope>NUCLEOTIDE SEQUENCE [LARGE SCALE GENOMIC DNA]</scope>
    <source>
        <strain evidence="2">ATCC 29999</strain>
    </source>
</reference>
<proteinExistence type="predicted"/>
<dbReference type="AlphaFoldDB" id="A0A1G5QZ03"/>
<gene>
    <name evidence="1" type="ORF">SAMN02982990_02650</name>
</gene>
<evidence type="ECO:0000313" key="2">
    <source>
        <dbReference type="Proteomes" id="UP000183223"/>
    </source>
</evidence>
<dbReference type="EMBL" id="FMWJ01000011">
    <property type="protein sequence ID" value="SCZ66946.1"/>
    <property type="molecule type" value="Genomic_DNA"/>
</dbReference>
<keyword evidence="2" id="KW-1185">Reference proteome</keyword>
<organism evidence="1 2">
    <name type="scientific">Photorhabdus luminescens</name>
    <name type="common">Xenorhabdus luminescens</name>
    <dbReference type="NCBI Taxonomy" id="29488"/>
    <lineage>
        <taxon>Bacteria</taxon>
        <taxon>Pseudomonadati</taxon>
        <taxon>Pseudomonadota</taxon>
        <taxon>Gammaproteobacteria</taxon>
        <taxon>Enterobacterales</taxon>
        <taxon>Morganellaceae</taxon>
        <taxon>Photorhabdus</taxon>
    </lineage>
</organism>